<dbReference type="Proteomes" id="UP001293254">
    <property type="component" value="Unassembled WGS sequence"/>
</dbReference>
<proteinExistence type="predicted"/>
<dbReference type="AlphaFoldDB" id="A0AAE1XPQ4"/>
<keyword evidence="2" id="KW-1185">Reference proteome</keyword>
<evidence type="ECO:0000313" key="1">
    <source>
        <dbReference type="EMBL" id="KAK4415779.1"/>
    </source>
</evidence>
<sequence>MIVQFSDVFLDANATKCVLRIGQKCVERGWNKVDVEKLEDEAVLADIELKNGNKMVLTTSEARTPLGVETEKKFAIITRAVNIANIRYSLTDLSSFLGDSDFNDVAMKIDRI</sequence>
<reference evidence="1" key="1">
    <citation type="submission" date="2020-06" db="EMBL/GenBank/DDBJ databases">
        <authorList>
            <person name="Li T."/>
            <person name="Hu X."/>
            <person name="Zhang T."/>
            <person name="Song X."/>
            <person name="Zhang H."/>
            <person name="Dai N."/>
            <person name="Sheng W."/>
            <person name="Hou X."/>
            <person name="Wei L."/>
        </authorList>
    </citation>
    <scope>NUCLEOTIDE SEQUENCE</scope>
    <source>
        <strain evidence="1">3651</strain>
        <tissue evidence="1">Leaf</tissue>
    </source>
</reference>
<name>A0AAE1XPQ4_9LAMI</name>
<reference evidence="1" key="2">
    <citation type="journal article" date="2024" name="Plant">
        <title>Genomic evolution and insights into agronomic trait innovations of Sesamum species.</title>
        <authorList>
            <person name="Miao H."/>
            <person name="Wang L."/>
            <person name="Qu L."/>
            <person name="Liu H."/>
            <person name="Sun Y."/>
            <person name="Le M."/>
            <person name="Wang Q."/>
            <person name="Wei S."/>
            <person name="Zheng Y."/>
            <person name="Lin W."/>
            <person name="Duan Y."/>
            <person name="Cao H."/>
            <person name="Xiong S."/>
            <person name="Wang X."/>
            <person name="Wei L."/>
            <person name="Li C."/>
            <person name="Ma Q."/>
            <person name="Ju M."/>
            <person name="Zhao R."/>
            <person name="Li G."/>
            <person name="Mu C."/>
            <person name="Tian Q."/>
            <person name="Mei H."/>
            <person name="Zhang T."/>
            <person name="Gao T."/>
            <person name="Zhang H."/>
        </authorList>
    </citation>
    <scope>NUCLEOTIDE SEQUENCE</scope>
    <source>
        <strain evidence="1">3651</strain>
    </source>
</reference>
<evidence type="ECO:0000313" key="2">
    <source>
        <dbReference type="Proteomes" id="UP001293254"/>
    </source>
</evidence>
<comment type="caution">
    <text evidence="1">The sequence shown here is derived from an EMBL/GenBank/DDBJ whole genome shotgun (WGS) entry which is preliminary data.</text>
</comment>
<protein>
    <submittedName>
        <fullName evidence="1">Uncharacterized protein</fullName>
    </submittedName>
</protein>
<gene>
    <name evidence="1" type="ORF">Salat_2685300</name>
</gene>
<accession>A0AAE1XPQ4</accession>
<organism evidence="1 2">
    <name type="scientific">Sesamum alatum</name>
    <dbReference type="NCBI Taxonomy" id="300844"/>
    <lineage>
        <taxon>Eukaryota</taxon>
        <taxon>Viridiplantae</taxon>
        <taxon>Streptophyta</taxon>
        <taxon>Embryophyta</taxon>
        <taxon>Tracheophyta</taxon>
        <taxon>Spermatophyta</taxon>
        <taxon>Magnoliopsida</taxon>
        <taxon>eudicotyledons</taxon>
        <taxon>Gunneridae</taxon>
        <taxon>Pentapetalae</taxon>
        <taxon>asterids</taxon>
        <taxon>lamiids</taxon>
        <taxon>Lamiales</taxon>
        <taxon>Pedaliaceae</taxon>
        <taxon>Sesamum</taxon>
    </lineage>
</organism>
<dbReference type="EMBL" id="JACGWO010000011">
    <property type="protein sequence ID" value="KAK4415779.1"/>
    <property type="molecule type" value="Genomic_DNA"/>
</dbReference>